<dbReference type="GO" id="GO:0032259">
    <property type="term" value="P:methylation"/>
    <property type="evidence" value="ECO:0007669"/>
    <property type="project" value="UniProtKB-KW"/>
</dbReference>
<reference evidence="7 8" key="1">
    <citation type="submission" date="2008-04" db="EMBL/GenBank/DDBJ databases">
        <title>Complete sequence of chromosome of Natranaerobius thermophilus JW/NM-WN-LF.</title>
        <authorList>
            <consortium name="US DOE Joint Genome Institute"/>
            <person name="Copeland A."/>
            <person name="Lucas S."/>
            <person name="Lapidus A."/>
            <person name="Glavina del Rio T."/>
            <person name="Dalin E."/>
            <person name="Tice H."/>
            <person name="Bruce D."/>
            <person name="Goodwin L."/>
            <person name="Pitluck S."/>
            <person name="Chertkov O."/>
            <person name="Brettin T."/>
            <person name="Detter J.C."/>
            <person name="Han C."/>
            <person name="Kuske C.R."/>
            <person name="Schmutz J."/>
            <person name="Larimer F."/>
            <person name="Land M."/>
            <person name="Hauser L."/>
            <person name="Kyrpides N."/>
            <person name="Lykidis A."/>
            <person name="Mesbah N.M."/>
            <person name="Wiegel J."/>
        </authorList>
    </citation>
    <scope>NUCLEOTIDE SEQUENCE [LARGE SCALE GENOMIC DNA]</scope>
    <source>
        <strain evidence="8">ATCC BAA-1301 / DSM 18059 / JW/NM-WN-LF</strain>
    </source>
</reference>
<keyword evidence="8" id="KW-1185">Reference proteome</keyword>
<dbReference type="GO" id="GO:0046026">
    <property type="term" value="F:precorrin-4 C11-methyltransferase activity"/>
    <property type="evidence" value="ECO:0007669"/>
    <property type="project" value="UniProtKB-EC"/>
</dbReference>
<keyword evidence="2" id="KW-0169">Cobalamin biosynthesis</keyword>
<feature type="domain" description="Tetrapyrrole methylase" evidence="6">
    <location>
        <begin position="8"/>
        <end position="213"/>
    </location>
</feature>
<keyword evidence="5" id="KW-0949">S-adenosyl-L-methionine</keyword>
<accession>B2A0F7</accession>
<dbReference type="InterPro" id="IPR000878">
    <property type="entry name" value="4pyrrol_Mease"/>
</dbReference>
<keyword evidence="4 7" id="KW-0808">Transferase</keyword>
<dbReference type="Pfam" id="PF00590">
    <property type="entry name" value="TP_methylase"/>
    <property type="match status" value="1"/>
</dbReference>
<dbReference type="HOGENOM" id="CLU_011276_7_1_9"/>
<dbReference type="InterPro" id="IPR050161">
    <property type="entry name" value="Siro_Cobalamin_biosynth"/>
</dbReference>
<dbReference type="Gene3D" id="3.40.1010.10">
    <property type="entry name" value="Cobalt-precorrin-4 Transmethylase, Domain 1"/>
    <property type="match status" value="1"/>
</dbReference>
<dbReference type="OrthoDB" id="9815856at2"/>
<name>B2A0F7_NATTJ</name>
<dbReference type="SUPFAM" id="SSF53790">
    <property type="entry name" value="Tetrapyrrole methylase"/>
    <property type="match status" value="1"/>
</dbReference>
<dbReference type="KEGG" id="nth:Nther_0933"/>
<dbReference type="Proteomes" id="UP000001683">
    <property type="component" value="Chromosome"/>
</dbReference>
<dbReference type="InterPro" id="IPR006362">
    <property type="entry name" value="Cbl_synth_CobM/CibF"/>
</dbReference>
<proteinExistence type="inferred from homology"/>
<dbReference type="eggNOG" id="COG2875">
    <property type="taxonomic scope" value="Bacteria"/>
</dbReference>
<dbReference type="STRING" id="457570.Nther_0933"/>
<dbReference type="PANTHER" id="PTHR45790:SF4">
    <property type="entry name" value="COBALT-PRECORRIN-4 C(11)-METHYLTRANSFERASE"/>
    <property type="match status" value="1"/>
</dbReference>
<dbReference type="InterPro" id="IPR014776">
    <property type="entry name" value="4pyrrole_Mease_sub2"/>
</dbReference>
<dbReference type="CDD" id="cd11641">
    <property type="entry name" value="Precorrin-4_C11-MT"/>
    <property type="match status" value="1"/>
</dbReference>
<evidence type="ECO:0000313" key="7">
    <source>
        <dbReference type="EMBL" id="ACB84518.1"/>
    </source>
</evidence>
<evidence type="ECO:0000256" key="4">
    <source>
        <dbReference type="ARBA" id="ARBA00022679"/>
    </source>
</evidence>
<dbReference type="EMBL" id="CP001034">
    <property type="protein sequence ID" value="ACB84518.1"/>
    <property type="molecule type" value="Genomic_DNA"/>
</dbReference>
<evidence type="ECO:0000259" key="6">
    <source>
        <dbReference type="Pfam" id="PF00590"/>
    </source>
</evidence>
<dbReference type="GO" id="GO:0009236">
    <property type="term" value="P:cobalamin biosynthetic process"/>
    <property type="evidence" value="ECO:0007669"/>
    <property type="project" value="UniProtKB-KW"/>
</dbReference>
<dbReference type="PANTHER" id="PTHR45790">
    <property type="entry name" value="SIROHEME SYNTHASE-RELATED"/>
    <property type="match status" value="1"/>
</dbReference>
<dbReference type="AlphaFoldDB" id="B2A0F7"/>
<evidence type="ECO:0000256" key="3">
    <source>
        <dbReference type="ARBA" id="ARBA00022603"/>
    </source>
</evidence>
<evidence type="ECO:0000313" key="8">
    <source>
        <dbReference type="Proteomes" id="UP000001683"/>
    </source>
</evidence>
<protein>
    <submittedName>
        <fullName evidence="7">Precorrin-4 C11-methyltransferase</fullName>
        <ecNumber evidence="7">2.1.1.133</ecNumber>
    </submittedName>
</protein>
<dbReference type="Gene3D" id="3.30.950.10">
    <property type="entry name" value="Methyltransferase, Cobalt-precorrin-4 Transmethylase, Domain 2"/>
    <property type="match status" value="1"/>
</dbReference>
<comment type="similarity">
    <text evidence="1">Belongs to the precorrin methyltransferase family.</text>
</comment>
<evidence type="ECO:0000256" key="5">
    <source>
        <dbReference type="ARBA" id="ARBA00022691"/>
    </source>
</evidence>
<evidence type="ECO:0000256" key="1">
    <source>
        <dbReference type="ARBA" id="ARBA00005879"/>
    </source>
</evidence>
<evidence type="ECO:0000256" key="2">
    <source>
        <dbReference type="ARBA" id="ARBA00022573"/>
    </source>
</evidence>
<dbReference type="EC" id="2.1.1.133" evidence="7"/>
<sequence length="260" mass="28591">MDRSQQPKVYFLGAGPGDPELLTRKGEKLLTDCDAVVYAGSLINPALLKLVSSNCQLYDSAELSKEEITDILINHSRKGDKIVRLHSGDPGLYGAIQEQIDELKGWGIEVEIIPGISAYQGAMAALKREFTLPGVTQTVILTRHGKRTPVPEKEQLKNLAKNESTMCIYLSTHLITEVVRELTEGGLSGTTPVRVVYKATWPDEQVISGTLNNISQKVADAEISKTALIVVGHVLSSSDYQESKLYDKHFSHGFRKGKEE</sequence>
<keyword evidence="3 7" id="KW-0489">Methyltransferase</keyword>
<dbReference type="NCBIfam" id="TIGR01465">
    <property type="entry name" value="cobM_cbiF"/>
    <property type="match status" value="1"/>
</dbReference>
<dbReference type="InterPro" id="IPR035996">
    <property type="entry name" value="4pyrrol_Methylase_sf"/>
</dbReference>
<dbReference type="InterPro" id="IPR014777">
    <property type="entry name" value="4pyrrole_Mease_sub1"/>
</dbReference>
<gene>
    <name evidence="7" type="ordered locus">Nther_0933</name>
</gene>
<dbReference type="InParanoid" id="B2A0F7"/>
<organism evidence="7 8">
    <name type="scientific">Natranaerobius thermophilus (strain ATCC BAA-1301 / DSM 18059 / JW/NM-WN-LF)</name>
    <dbReference type="NCBI Taxonomy" id="457570"/>
    <lineage>
        <taxon>Bacteria</taxon>
        <taxon>Bacillati</taxon>
        <taxon>Bacillota</taxon>
        <taxon>Clostridia</taxon>
        <taxon>Natranaerobiales</taxon>
        <taxon>Natranaerobiaceae</taxon>
        <taxon>Natranaerobius</taxon>
    </lineage>
</organism>
<dbReference type="RefSeq" id="WP_012447396.1">
    <property type="nucleotide sequence ID" value="NC_010718.1"/>
</dbReference>
<reference evidence="7 8" key="2">
    <citation type="journal article" date="2011" name="J. Bacteriol.">
        <title>Complete genome sequence of the anaerobic, halophilic alkalithermophile Natranaerobius thermophilus JW/NM-WN-LF.</title>
        <authorList>
            <person name="Zhao B."/>
            <person name="Mesbah N.M."/>
            <person name="Dalin E."/>
            <person name="Goodwin L."/>
            <person name="Nolan M."/>
            <person name="Pitluck S."/>
            <person name="Chertkov O."/>
            <person name="Brettin T.S."/>
            <person name="Han J."/>
            <person name="Larimer F.W."/>
            <person name="Land M.L."/>
            <person name="Hauser L."/>
            <person name="Kyrpides N."/>
            <person name="Wiegel J."/>
        </authorList>
    </citation>
    <scope>NUCLEOTIDE SEQUENCE [LARGE SCALE GENOMIC DNA]</scope>
    <source>
        <strain evidence="8">ATCC BAA-1301 / DSM 18059 / JW/NM-WN-LF</strain>
    </source>
</reference>